<evidence type="ECO:0000256" key="1">
    <source>
        <dbReference type="SAM" id="SignalP"/>
    </source>
</evidence>
<dbReference type="SUPFAM" id="SSF48452">
    <property type="entry name" value="TPR-like"/>
    <property type="match status" value="1"/>
</dbReference>
<gene>
    <name evidence="2" type="ORF">J2X20_005897</name>
</gene>
<protein>
    <recommendedName>
        <fullName evidence="4">Tetratricopeptide repeat protein</fullName>
    </recommendedName>
</protein>
<name>A0ABU1YWH2_ROSSA</name>
<evidence type="ECO:0000313" key="2">
    <source>
        <dbReference type="EMBL" id="MDR7273207.1"/>
    </source>
</evidence>
<dbReference type="Proteomes" id="UP001180453">
    <property type="component" value="Unassembled WGS sequence"/>
</dbReference>
<feature type="chain" id="PRO_5046274314" description="Tetratricopeptide repeat protein" evidence="1">
    <location>
        <begin position="25"/>
        <end position="387"/>
    </location>
</feature>
<evidence type="ECO:0000313" key="3">
    <source>
        <dbReference type="Proteomes" id="UP001180453"/>
    </source>
</evidence>
<proteinExistence type="predicted"/>
<dbReference type="Gene3D" id="1.25.40.10">
    <property type="entry name" value="Tetratricopeptide repeat domain"/>
    <property type="match status" value="1"/>
</dbReference>
<comment type="caution">
    <text evidence="2">The sequence shown here is derived from an EMBL/GenBank/DDBJ whole genome shotgun (WGS) entry which is preliminary data.</text>
</comment>
<reference evidence="2 3" key="1">
    <citation type="submission" date="2023-07" db="EMBL/GenBank/DDBJ databases">
        <title>Sorghum-associated microbial communities from plants grown in Nebraska, USA.</title>
        <authorList>
            <person name="Schachtman D."/>
        </authorList>
    </citation>
    <scope>NUCLEOTIDE SEQUENCE [LARGE SCALE GENOMIC DNA]</scope>
    <source>
        <strain evidence="2 3">BE314</strain>
    </source>
</reference>
<keyword evidence="1" id="KW-0732">Signal</keyword>
<keyword evidence="3" id="KW-1185">Reference proteome</keyword>
<organism evidence="2 3">
    <name type="scientific">Roseateles saccharophilus</name>
    <name type="common">Pseudomonas saccharophila</name>
    <dbReference type="NCBI Taxonomy" id="304"/>
    <lineage>
        <taxon>Bacteria</taxon>
        <taxon>Pseudomonadati</taxon>
        <taxon>Pseudomonadota</taxon>
        <taxon>Betaproteobacteria</taxon>
        <taxon>Burkholderiales</taxon>
        <taxon>Sphaerotilaceae</taxon>
        <taxon>Roseateles</taxon>
    </lineage>
</organism>
<evidence type="ECO:0008006" key="4">
    <source>
        <dbReference type="Google" id="ProtNLM"/>
    </source>
</evidence>
<dbReference type="InterPro" id="IPR011990">
    <property type="entry name" value="TPR-like_helical_dom_sf"/>
</dbReference>
<dbReference type="EMBL" id="JAVDXU010000012">
    <property type="protein sequence ID" value="MDR7273207.1"/>
    <property type="molecule type" value="Genomic_DNA"/>
</dbReference>
<sequence length="387" mass="42075">MNMKDRLGLVAGALLIATWAHVGAEPIVPTKDYEVIEVLPASAGGRSELRNMRKLAAAKPADARLAAVLARRYLDLARRHGDPRFAGQALVAIAAWEHEASPPADVMLVRATVQQFLHRFDEAKGTLQQLLARPEGEVNGQAWLALATVLRVQGRLDESDQACRGIPKSAEQYRRACLAENQGLKGRIATARREFSELLAERAPSSSARSWVLTSLAELEQRDARGPAAEAAFRAALDVEPSAFVAVDVADLLIDLHRPLDAMHVLDGYERTDAVLLRLAIASRDAKSPYAAEFAKEMRERIAQANLRPDSRILHGREQALFALHVDGDAKAALVLAIGNVQYQREAIDLLILARAASAAGDAAGLAQAKTLQKEIGLYDRRIDAVH</sequence>
<accession>A0ABU1YWH2</accession>
<feature type="signal peptide" evidence="1">
    <location>
        <begin position="1"/>
        <end position="24"/>
    </location>
</feature>
<dbReference type="RefSeq" id="WP_310273327.1">
    <property type="nucleotide sequence ID" value="NZ_JAVDXU010000012.1"/>
</dbReference>